<name>A0A9W9MEC6_9EURO</name>
<comment type="caution">
    <text evidence="1">The sequence shown here is derived from an EMBL/GenBank/DDBJ whole genome shotgun (WGS) entry which is preliminary data.</text>
</comment>
<dbReference type="AlphaFoldDB" id="A0A9W9MEC6"/>
<reference evidence="1" key="2">
    <citation type="journal article" date="2023" name="IMA Fungus">
        <title>Comparative genomic study of the Penicillium genus elucidates a diverse pangenome and 15 lateral gene transfer events.</title>
        <authorList>
            <person name="Petersen C."/>
            <person name="Sorensen T."/>
            <person name="Nielsen M.R."/>
            <person name="Sondergaard T.E."/>
            <person name="Sorensen J.L."/>
            <person name="Fitzpatrick D.A."/>
            <person name="Frisvad J.C."/>
            <person name="Nielsen K.L."/>
        </authorList>
    </citation>
    <scope>NUCLEOTIDE SEQUENCE</scope>
    <source>
        <strain evidence="1">IBT 20477</strain>
    </source>
</reference>
<keyword evidence="2" id="KW-1185">Reference proteome</keyword>
<evidence type="ECO:0000313" key="1">
    <source>
        <dbReference type="EMBL" id="KAJ5197137.1"/>
    </source>
</evidence>
<organism evidence="1 2">
    <name type="scientific">Penicillium cf. viridicatum</name>
    <dbReference type="NCBI Taxonomy" id="2972119"/>
    <lineage>
        <taxon>Eukaryota</taxon>
        <taxon>Fungi</taxon>
        <taxon>Dikarya</taxon>
        <taxon>Ascomycota</taxon>
        <taxon>Pezizomycotina</taxon>
        <taxon>Eurotiomycetes</taxon>
        <taxon>Eurotiomycetidae</taxon>
        <taxon>Eurotiales</taxon>
        <taxon>Aspergillaceae</taxon>
        <taxon>Penicillium</taxon>
    </lineage>
</organism>
<gene>
    <name evidence="1" type="ORF">N7449_007616</name>
</gene>
<proteinExistence type="predicted"/>
<dbReference type="EMBL" id="JAPQKQ010000005">
    <property type="protein sequence ID" value="KAJ5197137.1"/>
    <property type="molecule type" value="Genomic_DNA"/>
</dbReference>
<reference evidence="1" key="1">
    <citation type="submission" date="2022-11" db="EMBL/GenBank/DDBJ databases">
        <authorList>
            <person name="Petersen C."/>
        </authorList>
    </citation>
    <scope>NUCLEOTIDE SEQUENCE</scope>
    <source>
        <strain evidence="1">IBT 20477</strain>
    </source>
</reference>
<evidence type="ECO:0000313" key="2">
    <source>
        <dbReference type="Proteomes" id="UP001150942"/>
    </source>
</evidence>
<accession>A0A9W9MEC6</accession>
<sequence>MQKWYNLRPTEVRPLLRDSAPTKVFLAVVYARSAPIVRESQTFEPPGAGPIATASPRPDEHCAEKIILLKHLAKIERETGWKTSDRAAELRSLWGFV</sequence>
<dbReference type="Proteomes" id="UP001150942">
    <property type="component" value="Unassembled WGS sequence"/>
</dbReference>
<protein>
    <submittedName>
        <fullName evidence="1">Uncharacterized protein</fullName>
    </submittedName>
</protein>
<dbReference type="OrthoDB" id="4937900at2759"/>